<keyword evidence="3" id="KW-1185">Reference proteome</keyword>
<evidence type="ECO:0000313" key="3">
    <source>
        <dbReference type="Proteomes" id="UP000325081"/>
    </source>
</evidence>
<evidence type="ECO:0000256" key="1">
    <source>
        <dbReference type="SAM" id="Phobius"/>
    </source>
</evidence>
<keyword evidence="1" id="KW-0472">Membrane</keyword>
<feature type="transmembrane region" description="Helical" evidence="1">
    <location>
        <begin position="76"/>
        <end position="98"/>
    </location>
</feature>
<accession>A0A5A7PPE7</accession>
<gene>
    <name evidence="2" type="ORF">STAS_10862</name>
</gene>
<keyword evidence="1" id="KW-1133">Transmembrane helix</keyword>
<dbReference type="AlphaFoldDB" id="A0A5A7PPE7"/>
<evidence type="ECO:0000313" key="2">
    <source>
        <dbReference type="EMBL" id="GER34624.1"/>
    </source>
</evidence>
<name>A0A5A7PPE7_STRAF</name>
<organism evidence="2 3">
    <name type="scientific">Striga asiatica</name>
    <name type="common">Asiatic witchweed</name>
    <name type="synonym">Buchnera asiatica</name>
    <dbReference type="NCBI Taxonomy" id="4170"/>
    <lineage>
        <taxon>Eukaryota</taxon>
        <taxon>Viridiplantae</taxon>
        <taxon>Streptophyta</taxon>
        <taxon>Embryophyta</taxon>
        <taxon>Tracheophyta</taxon>
        <taxon>Spermatophyta</taxon>
        <taxon>Magnoliopsida</taxon>
        <taxon>eudicotyledons</taxon>
        <taxon>Gunneridae</taxon>
        <taxon>Pentapetalae</taxon>
        <taxon>asterids</taxon>
        <taxon>lamiids</taxon>
        <taxon>Lamiales</taxon>
        <taxon>Orobanchaceae</taxon>
        <taxon>Buchnereae</taxon>
        <taxon>Striga</taxon>
    </lineage>
</organism>
<protein>
    <submittedName>
        <fullName evidence="2">Plant U-box 9</fullName>
    </submittedName>
</protein>
<sequence length="101" mass="10607">MLATFMVSTELENLGRYLAASEGGIRQLDKKISSGSEIDIGGLLPILAPAVVVTQQQWPGALADSSGRSTRKSTRLVLVEILSLVVAAVLISALKVMLSGK</sequence>
<comment type="caution">
    <text evidence="2">The sequence shown here is derived from an EMBL/GenBank/DDBJ whole genome shotgun (WGS) entry which is preliminary data.</text>
</comment>
<keyword evidence="1" id="KW-0812">Transmembrane</keyword>
<dbReference type="Proteomes" id="UP000325081">
    <property type="component" value="Unassembled WGS sequence"/>
</dbReference>
<proteinExistence type="predicted"/>
<reference evidence="3" key="1">
    <citation type="journal article" date="2019" name="Curr. Biol.">
        <title>Genome Sequence of Striga asiatica Provides Insight into the Evolution of Plant Parasitism.</title>
        <authorList>
            <person name="Yoshida S."/>
            <person name="Kim S."/>
            <person name="Wafula E.K."/>
            <person name="Tanskanen J."/>
            <person name="Kim Y.M."/>
            <person name="Honaas L."/>
            <person name="Yang Z."/>
            <person name="Spallek T."/>
            <person name="Conn C.E."/>
            <person name="Ichihashi Y."/>
            <person name="Cheong K."/>
            <person name="Cui S."/>
            <person name="Der J.P."/>
            <person name="Gundlach H."/>
            <person name="Jiao Y."/>
            <person name="Hori C."/>
            <person name="Ishida J.K."/>
            <person name="Kasahara H."/>
            <person name="Kiba T."/>
            <person name="Kim M.S."/>
            <person name="Koo N."/>
            <person name="Laohavisit A."/>
            <person name="Lee Y.H."/>
            <person name="Lumba S."/>
            <person name="McCourt P."/>
            <person name="Mortimer J.C."/>
            <person name="Mutuku J.M."/>
            <person name="Nomura T."/>
            <person name="Sasaki-Sekimoto Y."/>
            <person name="Seto Y."/>
            <person name="Wang Y."/>
            <person name="Wakatake T."/>
            <person name="Sakakibara H."/>
            <person name="Demura T."/>
            <person name="Yamaguchi S."/>
            <person name="Yoneyama K."/>
            <person name="Manabe R.I."/>
            <person name="Nelson D.C."/>
            <person name="Schulman A.H."/>
            <person name="Timko M.P."/>
            <person name="dePamphilis C.W."/>
            <person name="Choi D."/>
            <person name="Shirasu K."/>
        </authorList>
    </citation>
    <scope>NUCLEOTIDE SEQUENCE [LARGE SCALE GENOMIC DNA]</scope>
    <source>
        <strain evidence="3">cv. UVA1</strain>
    </source>
</reference>
<dbReference type="EMBL" id="BKCP01004927">
    <property type="protein sequence ID" value="GER34624.1"/>
    <property type="molecule type" value="Genomic_DNA"/>
</dbReference>